<evidence type="ECO:0000259" key="1">
    <source>
        <dbReference type="PROSITE" id="PS50042"/>
    </source>
</evidence>
<dbReference type="CDD" id="cd00038">
    <property type="entry name" value="CAP_ED"/>
    <property type="match status" value="1"/>
</dbReference>
<dbReference type="EMBL" id="JAVDXT010000003">
    <property type="protein sequence ID" value="MDR7378740.1"/>
    <property type="molecule type" value="Genomic_DNA"/>
</dbReference>
<organism evidence="2 3">
    <name type="scientific">Rhodoferax ferrireducens</name>
    <dbReference type="NCBI Taxonomy" id="192843"/>
    <lineage>
        <taxon>Bacteria</taxon>
        <taxon>Pseudomonadati</taxon>
        <taxon>Pseudomonadota</taxon>
        <taxon>Betaproteobacteria</taxon>
        <taxon>Burkholderiales</taxon>
        <taxon>Comamonadaceae</taxon>
        <taxon>Rhodoferax</taxon>
    </lineage>
</organism>
<dbReference type="InterPro" id="IPR000595">
    <property type="entry name" value="cNMP-bd_dom"/>
</dbReference>
<dbReference type="InterPro" id="IPR018490">
    <property type="entry name" value="cNMP-bd_dom_sf"/>
</dbReference>
<dbReference type="Pfam" id="PF00027">
    <property type="entry name" value="cNMP_binding"/>
    <property type="match status" value="1"/>
</dbReference>
<evidence type="ECO:0000313" key="2">
    <source>
        <dbReference type="EMBL" id="MDR7378740.1"/>
    </source>
</evidence>
<accession>A0ABU2CBL6</accession>
<dbReference type="PROSITE" id="PS50042">
    <property type="entry name" value="CNMP_BINDING_3"/>
    <property type="match status" value="1"/>
</dbReference>
<comment type="caution">
    <text evidence="2">The sequence shown here is derived from an EMBL/GenBank/DDBJ whole genome shotgun (WGS) entry which is preliminary data.</text>
</comment>
<reference evidence="2 3" key="1">
    <citation type="submission" date="2023-07" db="EMBL/GenBank/DDBJ databases">
        <title>Sorghum-associated microbial communities from plants grown in Nebraska, USA.</title>
        <authorList>
            <person name="Schachtman D."/>
        </authorList>
    </citation>
    <scope>NUCLEOTIDE SEQUENCE [LARGE SCALE GENOMIC DNA]</scope>
    <source>
        <strain evidence="2 3">BE313</strain>
    </source>
</reference>
<dbReference type="RefSeq" id="WP_405048678.1">
    <property type="nucleotide sequence ID" value="NZ_JAVDXT010000003.1"/>
</dbReference>
<dbReference type="SUPFAM" id="SSF51206">
    <property type="entry name" value="cAMP-binding domain-like"/>
    <property type="match status" value="1"/>
</dbReference>
<feature type="domain" description="Cyclic nucleotide-binding" evidence="1">
    <location>
        <begin position="25"/>
        <end position="126"/>
    </location>
</feature>
<dbReference type="Proteomes" id="UP001180487">
    <property type="component" value="Unassembled WGS sequence"/>
</dbReference>
<name>A0ABU2CBL6_9BURK</name>
<sequence>MSANDTPKLQSLVDAIAVNKAKDGLPLNLASAQWELLANYLLPVTLAQGDVLFRQGVSDRTLYFVASGSLSVHFEDADKRIRLAIVGAGSVVGEGSFFTGLPRSATVQAGSACVLWGLLPMRFTELTHRKPELALSISMAAGAVVAKRLLHSRNRAAVT</sequence>
<dbReference type="PANTHER" id="PTHR24567:SF74">
    <property type="entry name" value="HTH-TYPE TRANSCRIPTIONAL REGULATOR ARCR"/>
    <property type="match status" value="1"/>
</dbReference>
<proteinExistence type="predicted"/>
<gene>
    <name evidence="2" type="ORF">J2X19_003434</name>
</gene>
<dbReference type="PANTHER" id="PTHR24567">
    <property type="entry name" value="CRP FAMILY TRANSCRIPTIONAL REGULATORY PROTEIN"/>
    <property type="match status" value="1"/>
</dbReference>
<evidence type="ECO:0000313" key="3">
    <source>
        <dbReference type="Proteomes" id="UP001180487"/>
    </source>
</evidence>
<keyword evidence="3" id="KW-1185">Reference proteome</keyword>
<dbReference type="InterPro" id="IPR014710">
    <property type="entry name" value="RmlC-like_jellyroll"/>
</dbReference>
<dbReference type="SMART" id="SM00100">
    <property type="entry name" value="cNMP"/>
    <property type="match status" value="1"/>
</dbReference>
<protein>
    <submittedName>
        <fullName evidence="2">CRP-like cAMP-binding protein</fullName>
    </submittedName>
</protein>
<dbReference type="InterPro" id="IPR050397">
    <property type="entry name" value="Env_Response_Regulators"/>
</dbReference>
<dbReference type="Gene3D" id="2.60.120.10">
    <property type="entry name" value="Jelly Rolls"/>
    <property type="match status" value="1"/>
</dbReference>